<dbReference type="InterPro" id="IPR005248">
    <property type="entry name" value="NadD/NMNAT"/>
</dbReference>
<dbReference type="InterPro" id="IPR014729">
    <property type="entry name" value="Rossmann-like_a/b/a_fold"/>
</dbReference>
<evidence type="ECO:0000313" key="14">
    <source>
        <dbReference type="Proteomes" id="UP000502699"/>
    </source>
</evidence>
<evidence type="ECO:0000256" key="3">
    <source>
        <dbReference type="ARBA" id="ARBA00009014"/>
    </source>
</evidence>
<organism evidence="13 14">
    <name type="scientific">Caldichromatium japonicum</name>
    <dbReference type="NCBI Taxonomy" id="2699430"/>
    <lineage>
        <taxon>Bacteria</taxon>
        <taxon>Pseudomonadati</taxon>
        <taxon>Pseudomonadota</taxon>
        <taxon>Gammaproteobacteria</taxon>
        <taxon>Chromatiales</taxon>
        <taxon>Chromatiaceae</taxon>
        <taxon>Caldichromatium</taxon>
    </lineage>
</organism>
<dbReference type="AlphaFoldDB" id="A0A6G7VDT1"/>
<dbReference type="Gene3D" id="3.40.50.620">
    <property type="entry name" value="HUPs"/>
    <property type="match status" value="1"/>
</dbReference>
<name>A0A6G7VDT1_9GAMM</name>
<dbReference type="EMBL" id="CP048029">
    <property type="protein sequence ID" value="QIK38008.1"/>
    <property type="molecule type" value="Genomic_DNA"/>
</dbReference>
<dbReference type="HAMAP" id="MF_00244">
    <property type="entry name" value="NaMN_adenylyltr"/>
    <property type="match status" value="1"/>
</dbReference>
<dbReference type="UniPathway" id="UPA00253">
    <property type="reaction ID" value="UER00332"/>
</dbReference>
<keyword evidence="5 11" id="KW-0808">Transferase</keyword>
<evidence type="ECO:0000256" key="10">
    <source>
        <dbReference type="ARBA" id="ARBA00048721"/>
    </source>
</evidence>
<comment type="function">
    <text evidence="1 11">Catalyzes the reversible adenylation of nicotinate mononucleotide (NaMN) to nicotinic acid adenine dinucleotide (NaAD).</text>
</comment>
<dbReference type="PANTHER" id="PTHR39321:SF3">
    <property type="entry name" value="PHOSPHOPANTETHEINE ADENYLYLTRANSFERASE"/>
    <property type="match status" value="1"/>
</dbReference>
<keyword evidence="7 11" id="KW-0547">Nucleotide-binding</keyword>
<dbReference type="Pfam" id="PF01467">
    <property type="entry name" value="CTP_transf_like"/>
    <property type="match status" value="1"/>
</dbReference>
<dbReference type="CDD" id="cd02165">
    <property type="entry name" value="NMNAT"/>
    <property type="match status" value="1"/>
</dbReference>
<keyword evidence="6 11" id="KW-0548">Nucleotidyltransferase</keyword>
<evidence type="ECO:0000256" key="8">
    <source>
        <dbReference type="ARBA" id="ARBA00022840"/>
    </source>
</evidence>
<keyword evidence="4 11" id="KW-0662">Pyridine nucleotide biosynthesis</keyword>
<evidence type="ECO:0000256" key="4">
    <source>
        <dbReference type="ARBA" id="ARBA00022642"/>
    </source>
</evidence>
<keyword evidence="8 11" id="KW-0067">ATP-binding</keyword>
<dbReference type="Proteomes" id="UP000502699">
    <property type="component" value="Chromosome"/>
</dbReference>
<dbReference type="SUPFAM" id="SSF52374">
    <property type="entry name" value="Nucleotidylyl transferase"/>
    <property type="match status" value="1"/>
</dbReference>
<reference evidence="14" key="1">
    <citation type="submission" date="2020-01" db="EMBL/GenBank/DDBJ databases">
        <title>Caldichromatium gen. nov., sp. nov., a thermophilic purple sulfur bacterium member of the family Chromatiaceae isolated from Nakabusa hot spring, Japan.</title>
        <authorList>
            <person name="Saini M.K."/>
            <person name="Hanada S."/>
            <person name="Tank M."/>
        </authorList>
    </citation>
    <scope>NUCLEOTIDE SEQUENCE [LARGE SCALE GENOMIC DNA]</scope>
    <source>
        <strain evidence="14">No.7</strain>
    </source>
</reference>
<feature type="domain" description="Cytidyltransferase-like" evidence="12">
    <location>
        <begin position="4"/>
        <end position="182"/>
    </location>
</feature>
<dbReference type="PANTHER" id="PTHR39321">
    <property type="entry name" value="NICOTINATE-NUCLEOTIDE ADENYLYLTRANSFERASE-RELATED"/>
    <property type="match status" value="1"/>
</dbReference>
<gene>
    <name evidence="11 13" type="primary">nadD</name>
    <name evidence="13" type="ORF">GWK36_08430</name>
</gene>
<evidence type="ECO:0000256" key="2">
    <source>
        <dbReference type="ARBA" id="ARBA00005019"/>
    </source>
</evidence>
<evidence type="ECO:0000256" key="1">
    <source>
        <dbReference type="ARBA" id="ARBA00002324"/>
    </source>
</evidence>
<proteinExistence type="inferred from homology"/>
<keyword evidence="9 11" id="KW-0520">NAD</keyword>
<dbReference type="KEGG" id="cjap:GWK36_08430"/>
<comment type="pathway">
    <text evidence="2 11">Cofactor biosynthesis; NAD(+) biosynthesis; deamido-NAD(+) from nicotinate D-ribonucleotide: step 1/1.</text>
</comment>
<evidence type="ECO:0000256" key="7">
    <source>
        <dbReference type="ARBA" id="ARBA00022741"/>
    </source>
</evidence>
<evidence type="ECO:0000256" key="5">
    <source>
        <dbReference type="ARBA" id="ARBA00022679"/>
    </source>
</evidence>
<evidence type="ECO:0000256" key="6">
    <source>
        <dbReference type="ARBA" id="ARBA00022695"/>
    </source>
</evidence>
<dbReference type="NCBIfam" id="TIGR00482">
    <property type="entry name" value="nicotinate (nicotinamide) nucleotide adenylyltransferase"/>
    <property type="match status" value="1"/>
</dbReference>
<accession>A0A6G7VDT1</accession>
<dbReference type="RefSeq" id="WP_166270771.1">
    <property type="nucleotide sequence ID" value="NZ_CP048029.1"/>
</dbReference>
<comment type="similarity">
    <text evidence="3 11">Belongs to the NadD family.</text>
</comment>
<dbReference type="EC" id="2.7.7.18" evidence="11"/>
<dbReference type="NCBIfam" id="NF000839">
    <property type="entry name" value="PRK00071.1-1"/>
    <property type="match status" value="1"/>
</dbReference>
<dbReference type="InterPro" id="IPR004821">
    <property type="entry name" value="Cyt_trans-like"/>
</dbReference>
<dbReference type="GO" id="GO:0005524">
    <property type="term" value="F:ATP binding"/>
    <property type="evidence" value="ECO:0007669"/>
    <property type="project" value="UniProtKB-KW"/>
</dbReference>
<dbReference type="GO" id="GO:0009435">
    <property type="term" value="P:NAD+ biosynthetic process"/>
    <property type="evidence" value="ECO:0007669"/>
    <property type="project" value="UniProtKB-UniRule"/>
</dbReference>
<evidence type="ECO:0000259" key="12">
    <source>
        <dbReference type="Pfam" id="PF01467"/>
    </source>
</evidence>
<protein>
    <recommendedName>
        <fullName evidence="11">Probable nicotinate-nucleotide adenylyltransferase</fullName>
        <ecNumber evidence="11">2.7.7.18</ecNumber>
    </recommendedName>
    <alternativeName>
        <fullName evidence="11">Deamido-NAD(+) diphosphorylase</fullName>
    </alternativeName>
    <alternativeName>
        <fullName evidence="11">Deamido-NAD(+) pyrophosphorylase</fullName>
    </alternativeName>
    <alternativeName>
        <fullName evidence="11">Nicotinate mononucleotide adenylyltransferase</fullName>
        <shortName evidence="11">NaMN adenylyltransferase</shortName>
    </alternativeName>
</protein>
<evidence type="ECO:0000256" key="11">
    <source>
        <dbReference type="HAMAP-Rule" id="MF_00244"/>
    </source>
</evidence>
<comment type="catalytic activity">
    <reaction evidence="10 11">
        <text>nicotinate beta-D-ribonucleotide + ATP + H(+) = deamido-NAD(+) + diphosphate</text>
        <dbReference type="Rhea" id="RHEA:22860"/>
        <dbReference type="ChEBI" id="CHEBI:15378"/>
        <dbReference type="ChEBI" id="CHEBI:30616"/>
        <dbReference type="ChEBI" id="CHEBI:33019"/>
        <dbReference type="ChEBI" id="CHEBI:57502"/>
        <dbReference type="ChEBI" id="CHEBI:58437"/>
        <dbReference type="EC" id="2.7.7.18"/>
    </reaction>
</comment>
<sequence>MIGIFGGTFDPIHHGHLRAALECLEQLRLDQIRFIPLKTAVHRPPPVASPRQRAAMLEAALAGEPRFILDLREFKRSGPSYTYDTLASLRAEIGGSRPLCLLLGSDAYAGFLSWYRPLEILRLAHLVVMHRPGYPPLTDTALADLYRERACQDSRELALHPSGSILLYAMTPLAISSTQIRALIAAGLSPRYLLPDTVLGYINNERLYLP</sequence>
<dbReference type="GO" id="GO:0004515">
    <property type="term" value="F:nicotinate-nucleotide adenylyltransferase activity"/>
    <property type="evidence" value="ECO:0007669"/>
    <property type="project" value="UniProtKB-UniRule"/>
</dbReference>
<dbReference type="NCBIfam" id="TIGR00125">
    <property type="entry name" value="cyt_tran_rel"/>
    <property type="match status" value="1"/>
</dbReference>
<keyword evidence="14" id="KW-1185">Reference proteome</keyword>
<evidence type="ECO:0000256" key="9">
    <source>
        <dbReference type="ARBA" id="ARBA00023027"/>
    </source>
</evidence>
<evidence type="ECO:0000313" key="13">
    <source>
        <dbReference type="EMBL" id="QIK38008.1"/>
    </source>
</evidence>